<dbReference type="Pfam" id="PF07717">
    <property type="entry name" value="OB_NTP_bind"/>
    <property type="match status" value="1"/>
</dbReference>
<dbReference type="InParanoid" id="A0A482WHU1"/>
<evidence type="ECO:0000256" key="2">
    <source>
        <dbReference type="ARBA" id="ARBA00022741"/>
    </source>
</evidence>
<evidence type="ECO:0000256" key="7">
    <source>
        <dbReference type="SAM" id="MobiDB-lite"/>
    </source>
</evidence>
<keyword evidence="4" id="KW-0347">Helicase</keyword>
<dbReference type="InterPro" id="IPR027417">
    <property type="entry name" value="P-loop_NTPase"/>
</dbReference>
<dbReference type="GO" id="GO:0003724">
    <property type="term" value="F:RNA helicase activity"/>
    <property type="evidence" value="ECO:0007669"/>
    <property type="project" value="UniProtKB-EC"/>
</dbReference>
<dbReference type="FunCoup" id="A0A482WHU1">
    <property type="interactions" value="437"/>
</dbReference>
<evidence type="ECO:0000256" key="1">
    <source>
        <dbReference type="ARBA" id="ARBA00012552"/>
    </source>
</evidence>
<dbReference type="SMART" id="SM00847">
    <property type="entry name" value="HA2"/>
    <property type="match status" value="1"/>
</dbReference>
<dbReference type="GO" id="GO:0005524">
    <property type="term" value="F:ATP binding"/>
    <property type="evidence" value="ECO:0007669"/>
    <property type="project" value="UniProtKB-KW"/>
</dbReference>
<dbReference type="GO" id="GO:0016787">
    <property type="term" value="F:hydrolase activity"/>
    <property type="evidence" value="ECO:0007669"/>
    <property type="project" value="UniProtKB-KW"/>
</dbReference>
<sequence length="689" mass="77219">MESKYGNLNGKLPNINSPMKRPSSEITINIHTKKFNDGKSQDTSNSVQLLEQRKSLPVYKVRKRILEEINKHATLIVIGETGSGKTTQIPHFIHNAQLAGNMMIGITQPRRVAAVTIAQRVAQEMHCTVGGTVGYCVRFEDSTSPATKLKFMTDGMLLREAMLDEHLKSYNVIILDEAHERTVNTDILFGIVKKAQVYRAEHRSLAPLKVIVMSATMDVDHFSNYFNKAPILYLEGRQYTVDIYHALKPQDDYCFACLVTIFQIHKEAPASEDILVFLTGQEEIESMCSTIRAILKDPQCKGPPMKVCVLYATLNPNKQLEVFNATAAGTRKVILSTNIAETSVTISGVKHVVDSGMVKARFYKPSTGLNMLRVQSISQAQAWQRAGRAGRQSNGACYRVYTKLEFDGMMKNTVPEIQRCGLSGVVLQLLAIGIDPVEFDLLDKPQLGSIIEAINLLQQLGAIDKNAETPILTDLGKKMAQFPLDPRFAKVILSASDFDCLEEVLSVVAVLSVDTIYVSGNSSKEAVTEARRKFMSPTGDIITYLNIYRCYSNTKNRKKWCFENYLNFWNLEYAHEVRTQLKDLCQSNNMRFSSSGSNHSKVIMAFLTGLFMNTAELQQNKQYITVATRQLTSIHPSSAMFGSLPPCVLYTEMVQTNKCYLRCVSQIDPGWLVQIIPNYAHLYTSSRNF</sequence>
<evidence type="ECO:0000256" key="3">
    <source>
        <dbReference type="ARBA" id="ARBA00022801"/>
    </source>
</evidence>
<reference evidence="10 11" key="1">
    <citation type="journal article" date="2017" name="Gigascience">
        <title>Genome sequence of the small brown planthopper, Laodelphax striatellus.</title>
        <authorList>
            <person name="Zhu J."/>
            <person name="Jiang F."/>
            <person name="Wang X."/>
            <person name="Yang P."/>
            <person name="Bao Y."/>
            <person name="Zhao W."/>
            <person name="Wang W."/>
            <person name="Lu H."/>
            <person name="Wang Q."/>
            <person name="Cui N."/>
            <person name="Li J."/>
            <person name="Chen X."/>
            <person name="Luo L."/>
            <person name="Yu J."/>
            <person name="Kang L."/>
            <person name="Cui F."/>
        </authorList>
    </citation>
    <scope>NUCLEOTIDE SEQUENCE [LARGE SCALE GENOMIC DNA]</scope>
    <source>
        <strain evidence="10">Lst14</strain>
    </source>
</reference>
<dbReference type="CDD" id="cd17978">
    <property type="entry name" value="DEXHc_DHX33"/>
    <property type="match status" value="1"/>
</dbReference>
<dbReference type="InterPro" id="IPR001650">
    <property type="entry name" value="Helicase_C-like"/>
</dbReference>
<evidence type="ECO:0000256" key="4">
    <source>
        <dbReference type="ARBA" id="ARBA00022806"/>
    </source>
</evidence>
<comment type="caution">
    <text evidence="10">The sequence shown here is derived from an EMBL/GenBank/DDBJ whole genome shotgun (WGS) entry which is preliminary data.</text>
</comment>
<dbReference type="SUPFAM" id="SSF52540">
    <property type="entry name" value="P-loop containing nucleoside triphosphate hydrolases"/>
    <property type="match status" value="1"/>
</dbReference>
<keyword evidence="3" id="KW-0378">Hydrolase</keyword>
<feature type="domain" description="Helicase ATP-binding" evidence="8">
    <location>
        <begin position="66"/>
        <end position="235"/>
    </location>
</feature>
<dbReference type="OrthoDB" id="10253254at2759"/>
<dbReference type="GO" id="GO:0003725">
    <property type="term" value="F:double-stranded RNA binding"/>
    <property type="evidence" value="ECO:0007669"/>
    <property type="project" value="TreeGrafter"/>
</dbReference>
<dbReference type="Pfam" id="PF00270">
    <property type="entry name" value="DEAD"/>
    <property type="match status" value="1"/>
</dbReference>
<dbReference type="FunFam" id="3.40.50.300:FF:000750">
    <property type="entry name" value="Putative ATP-dependent RNA helicase DHX33"/>
    <property type="match status" value="1"/>
</dbReference>
<evidence type="ECO:0000313" key="11">
    <source>
        <dbReference type="Proteomes" id="UP000291343"/>
    </source>
</evidence>
<keyword evidence="5" id="KW-0067">ATP-binding</keyword>
<evidence type="ECO:0000256" key="6">
    <source>
        <dbReference type="ARBA" id="ARBA00047984"/>
    </source>
</evidence>
<dbReference type="GO" id="GO:0045943">
    <property type="term" value="P:positive regulation of transcription by RNA polymerase I"/>
    <property type="evidence" value="ECO:0007669"/>
    <property type="project" value="TreeGrafter"/>
</dbReference>
<dbReference type="CDD" id="cd18791">
    <property type="entry name" value="SF2_C_RHA"/>
    <property type="match status" value="1"/>
</dbReference>
<dbReference type="AlphaFoldDB" id="A0A482WHU1"/>
<protein>
    <recommendedName>
        <fullName evidence="1">RNA helicase</fullName>
        <ecNumber evidence="1">3.6.4.13</ecNumber>
    </recommendedName>
</protein>
<dbReference type="Pfam" id="PF04408">
    <property type="entry name" value="WHD_HA2"/>
    <property type="match status" value="1"/>
</dbReference>
<dbReference type="Pfam" id="PF21010">
    <property type="entry name" value="HA2_C"/>
    <property type="match status" value="1"/>
</dbReference>
<dbReference type="Gene3D" id="3.40.50.300">
    <property type="entry name" value="P-loop containing nucleotide triphosphate hydrolases"/>
    <property type="match status" value="2"/>
</dbReference>
<dbReference type="EMBL" id="QKKF02034882">
    <property type="protein sequence ID" value="RZF33095.1"/>
    <property type="molecule type" value="Genomic_DNA"/>
</dbReference>
<dbReference type="Proteomes" id="UP000291343">
    <property type="component" value="Unassembled WGS sequence"/>
</dbReference>
<organism evidence="10 11">
    <name type="scientific">Laodelphax striatellus</name>
    <name type="common">Small brown planthopper</name>
    <name type="synonym">Delphax striatella</name>
    <dbReference type="NCBI Taxonomy" id="195883"/>
    <lineage>
        <taxon>Eukaryota</taxon>
        <taxon>Metazoa</taxon>
        <taxon>Ecdysozoa</taxon>
        <taxon>Arthropoda</taxon>
        <taxon>Hexapoda</taxon>
        <taxon>Insecta</taxon>
        <taxon>Pterygota</taxon>
        <taxon>Neoptera</taxon>
        <taxon>Paraneoptera</taxon>
        <taxon>Hemiptera</taxon>
        <taxon>Auchenorrhyncha</taxon>
        <taxon>Fulgoroidea</taxon>
        <taxon>Delphacidae</taxon>
        <taxon>Criomorphinae</taxon>
        <taxon>Laodelphax</taxon>
    </lineage>
</organism>
<keyword evidence="11" id="KW-1185">Reference proteome</keyword>
<dbReference type="SMR" id="A0A482WHU1"/>
<evidence type="ECO:0000313" key="10">
    <source>
        <dbReference type="EMBL" id="RZF33095.1"/>
    </source>
</evidence>
<dbReference type="Pfam" id="PF00271">
    <property type="entry name" value="Helicase_C"/>
    <property type="match status" value="1"/>
</dbReference>
<dbReference type="SMART" id="SM00490">
    <property type="entry name" value="HELICc"/>
    <property type="match status" value="1"/>
</dbReference>
<dbReference type="EC" id="3.6.4.13" evidence="1"/>
<dbReference type="InterPro" id="IPR011545">
    <property type="entry name" value="DEAD/DEAH_box_helicase_dom"/>
</dbReference>
<dbReference type="GO" id="GO:0005730">
    <property type="term" value="C:nucleolus"/>
    <property type="evidence" value="ECO:0007669"/>
    <property type="project" value="TreeGrafter"/>
</dbReference>
<dbReference type="SMART" id="SM00487">
    <property type="entry name" value="DEXDc"/>
    <property type="match status" value="1"/>
</dbReference>
<dbReference type="FunFam" id="3.40.50.300:FF:000145">
    <property type="entry name" value="probable ATP-dependent RNA helicase DHX40"/>
    <property type="match status" value="1"/>
</dbReference>
<dbReference type="InterPro" id="IPR048333">
    <property type="entry name" value="HA2_WH"/>
</dbReference>
<keyword evidence="2" id="KW-0547">Nucleotide-binding</keyword>
<dbReference type="InterPro" id="IPR014001">
    <property type="entry name" value="Helicase_ATP-bd"/>
</dbReference>
<dbReference type="InterPro" id="IPR007502">
    <property type="entry name" value="Helicase-assoc_dom"/>
</dbReference>
<dbReference type="PROSITE" id="PS51192">
    <property type="entry name" value="HELICASE_ATP_BIND_1"/>
    <property type="match status" value="1"/>
</dbReference>
<proteinExistence type="predicted"/>
<dbReference type="PANTHER" id="PTHR18934">
    <property type="entry name" value="ATP-DEPENDENT RNA HELICASE"/>
    <property type="match status" value="1"/>
</dbReference>
<dbReference type="InterPro" id="IPR011709">
    <property type="entry name" value="DEAD-box_helicase_OB_fold"/>
</dbReference>
<dbReference type="PROSITE" id="PS51194">
    <property type="entry name" value="HELICASE_CTER"/>
    <property type="match status" value="1"/>
</dbReference>
<gene>
    <name evidence="10" type="ORF">LSTR_LSTR009824</name>
</gene>
<dbReference type="Gene3D" id="1.20.120.1080">
    <property type="match status" value="1"/>
</dbReference>
<evidence type="ECO:0000259" key="9">
    <source>
        <dbReference type="PROSITE" id="PS51194"/>
    </source>
</evidence>
<accession>A0A482WHU1</accession>
<name>A0A482WHU1_LAOST</name>
<dbReference type="STRING" id="195883.A0A482WHU1"/>
<feature type="domain" description="Helicase C-terminal" evidence="9">
    <location>
        <begin position="260"/>
        <end position="433"/>
    </location>
</feature>
<evidence type="ECO:0000259" key="8">
    <source>
        <dbReference type="PROSITE" id="PS51192"/>
    </source>
</evidence>
<comment type="catalytic activity">
    <reaction evidence="6">
        <text>ATP + H2O = ADP + phosphate + H(+)</text>
        <dbReference type="Rhea" id="RHEA:13065"/>
        <dbReference type="ChEBI" id="CHEBI:15377"/>
        <dbReference type="ChEBI" id="CHEBI:15378"/>
        <dbReference type="ChEBI" id="CHEBI:30616"/>
        <dbReference type="ChEBI" id="CHEBI:43474"/>
        <dbReference type="ChEBI" id="CHEBI:456216"/>
        <dbReference type="EC" id="3.6.4.13"/>
    </reaction>
</comment>
<evidence type="ECO:0000256" key="5">
    <source>
        <dbReference type="ARBA" id="ARBA00022840"/>
    </source>
</evidence>
<feature type="region of interest" description="Disordered" evidence="7">
    <location>
        <begin position="1"/>
        <end position="22"/>
    </location>
</feature>
<dbReference type="PANTHER" id="PTHR18934:SF118">
    <property type="entry name" value="ATP-DEPENDENT RNA HELICASE DHX33"/>
    <property type="match status" value="1"/>
</dbReference>